<comment type="caution">
    <text evidence="1">The sequence shown here is derived from an EMBL/GenBank/DDBJ whole genome shotgun (WGS) entry which is preliminary data.</text>
</comment>
<evidence type="ECO:0000313" key="1">
    <source>
        <dbReference type="EMBL" id="NVZ11317.1"/>
    </source>
</evidence>
<dbReference type="Gene3D" id="3.40.190.10">
    <property type="entry name" value="Periplasmic binding protein-like II"/>
    <property type="match status" value="2"/>
</dbReference>
<accession>A0A850RIL8</accession>
<dbReference type="Proteomes" id="UP000592294">
    <property type="component" value="Unassembled WGS sequence"/>
</dbReference>
<gene>
    <name evidence="1" type="ORF">HW932_18870</name>
</gene>
<protein>
    <submittedName>
        <fullName evidence="1">Transporter substrate-binding domain-containing protein</fullName>
    </submittedName>
</protein>
<dbReference type="EMBL" id="JABZEO010000019">
    <property type="protein sequence ID" value="NVZ11317.1"/>
    <property type="molecule type" value="Genomic_DNA"/>
</dbReference>
<dbReference type="RefSeq" id="WP_176978018.1">
    <property type="nucleotide sequence ID" value="NZ_JABZEO010000019.1"/>
</dbReference>
<dbReference type="SUPFAM" id="SSF53850">
    <property type="entry name" value="Periplasmic binding protein-like II"/>
    <property type="match status" value="1"/>
</dbReference>
<sequence length="268" mass="29700">MSRGTREDGATGRGGRVLGLLVLLALIAGAPVPAAERYVVGVENIDYRPYQAGHTGDFEGFGRELLDAFAAEAGIVFEYRPLPPPRLLASLLQDRVDFKYPDDPGWAPEARAGQVIHYSRPIVAYLDGTLVRPERLEQPASMLRVLGTVVGFTPLAWRAALDSGAVSLRENADFGALFQQVLSERVDGAYANVAVARDQSRRLLGHPDALVFDRRLPSARGDYRLSTRRHPEVIERFDRWFVEHADRVSELKRRAGLSETDRSHDAVD</sequence>
<name>A0A850RIL8_9GAMM</name>
<organism evidence="1 2">
    <name type="scientific">Allochromatium humboldtianum</name>
    <dbReference type="NCBI Taxonomy" id="504901"/>
    <lineage>
        <taxon>Bacteria</taxon>
        <taxon>Pseudomonadati</taxon>
        <taxon>Pseudomonadota</taxon>
        <taxon>Gammaproteobacteria</taxon>
        <taxon>Chromatiales</taxon>
        <taxon>Chromatiaceae</taxon>
        <taxon>Allochromatium</taxon>
    </lineage>
</organism>
<evidence type="ECO:0000313" key="2">
    <source>
        <dbReference type="Proteomes" id="UP000592294"/>
    </source>
</evidence>
<dbReference type="AlphaFoldDB" id="A0A850RIL8"/>
<keyword evidence="2" id="KW-1185">Reference proteome</keyword>
<proteinExistence type="predicted"/>
<reference evidence="1 2" key="1">
    <citation type="submission" date="2020-06" db="EMBL/GenBank/DDBJ databases">
        <title>Whole-genome sequence of Allochromatium humboldtianum DSM 21881, type strain.</title>
        <authorList>
            <person name="Kyndt J.A."/>
            <person name="Meyer T.E."/>
        </authorList>
    </citation>
    <scope>NUCLEOTIDE SEQUENCE [LARGE SCALE GENOMIC DNA]</scope>
    <source>
        <strain evidence="1 2">DSM 21881</strain>
    </source>
</reference>